<reference evidence="2 3" key="1">
    <citation type="journal article" date="2018" name="Nat. Ecol. Evol.">
        <title>Pezizomycetes genomes reveal the molecular basis of ectomycorrhizal truffle lifestyle.</title>
        <authorList>
            <person name="Murat C."/>
            <person name="Payen T."/>
            <person name="Noel B."/>
            <person name="Kuo A."/>
            <person name="Morin E."/>
            <person name="Chen J."/>
            <person name="Kohler A."/>
            <person name="Krizsan K."/>
            <person name="Balestrini R."/>
            <person name="Da Silva C."/>
            <person name="Montanini B."/>
            <person name="Hainaut M."/>
            <person name="Levati E."/>
            <person name="Barry K.W."/>
            <person name="Belfiori B."/>
            <person name="Cichocki N."/>
            <person name="Clum A."/>
            <person name="Dockter R.B."/>
            <person name="Fauchery L."/>
            <person name="Guy J."/>
            <person name="Iotti M."/>
            <person name="Le Tacon F."/>
            <person name="Lindquist E.A."/>
            <person name="Lipzen A."/>
            <person name="Malagnac F."/>
            <person name="Mello A."/>
            <person name="Molinier V."/>
            <person name="Miyauchi S."/>
            <person name="Poulain J."/>
            <person name="Riccioni C."/>
            <person name="Rubini A."/>
            <person name="Sitrit Y."/>
            <person name="Splivallo R."/>
            <person name="Traeger S."/>
            <person name="Wang M."/>
            <person name="Zifcakova L."/>
            <person name="Wipf D."/>
            <person name="Zambonelli A."/>
            <person name="Paolocci F."/>
            <person name="Nowrousian M."/>
            <person name="Ottonello S."/>
            <person name="Baldrian P."/>
            <person name="Spatafora J.W."/>
            <person name="Henrissat B."/>
            <person name="Nagy L.G."/>
            <person name="Aury J.M."/>
            <person name="Wincker P."/>
            <person name="Grigoriev I.V."/>
            <person name="Bonfante P."/>
            <person name="Martin F.M."/>
        </authorList>
    </citation>
    <scope>NUCLEOTIDE SEQUENCE [LARGE SCALE GENOMIC DNA]</scope>
    <source>
        <strain evidence="2 3">RN42</strain>
    </source>
</reference>
<feature type="compositionally biased region" description="Polar residues" evidence="1">
    <location>
        <begin position="98"/>
        <end position="107"/>
    </location>
</feature>
<dbReference type="Proteomes" id="UP000275078">
    <property type="component" value="Unassembled WGS sequence"/>
</dbReference>
<keyword evidence="3" id="KW-1185">Reference proteome</keyword>
<evidence type="ECO:0000313" key="2">
    <source>
        <dbReference type="EMBL" id="RPA84235.1"/>
    </source>
</evidence>
<dbReference type="AlphaFoldDB" id="A0A3N4IDM4"/>
<sequence>MLVANERELTVARTKKSARRLVKTTSPTESFPVQVAGTWCCVMVLAVCRRGPKRLRREKDRGKATASPILCGHAQTSTLNVTPNIPAPARAPRDTAWRQPTPSSSGLRSAEQLHFRTG</sequence>
<evidence type="ECO:0000313" key="3">
    <source>
        <dbReference type="Proteomes" id="UP000275078"/>
    </source>
</evidence>
<gene>
    <name evidence="2" type="ORF">BJ508DRAFT_323875</name>
</gene>
<name>A0A3N4IDM4_ASCIM</name>
<dbReference type="EMBL" id="ML119660">
    <property type="protein sequence ID" value="RPA84235.1"/>
    <property type="molecule type" value="Genomic_DNA"/>
</dbReference>
<feature type="region of interest" description="Disordered" evidence="1">
    <location>
        <begin position="80"/>
        <end position="118"/>
    </location>
</feature>
<protein>
    <submittedName>
        <fullName evidence="2">Uncharacterized protein</fullName>
    </submittedName>
</protein>
<accession>A0A3N4IDM4</accession>
<organism evidence="2 3">
    <name type="scientific">Ascobolus immersus RN42</name>
    <dbReference type="NCBI Taxonomy" id="1160509"/>
    <lineage>
        <taxon>Eukaryota</taxon>
        <taxon>Fungi</taxon>
        <taxon>Dikarya</taxon>
        <taxon>Ascomycota</taxon>
        <taxon>Pezizomycotina</taxon>
        <taxon>Pezizomycetes</taxon>
        <taxon>Pezizales</taxon>
        <taxon>Ascobolaceae</taxon>
        <taxon>Ascobolus</taxon>
    </lineage>
</organism>
<evidence type="ECO:0000256" key="1">
    <source>
        <dbReference type="SAM" id="MobiDB-lite"/>
    </source>
</evidence>
<proteinExistence type="predicted"/>